<dbReference type="AlphaFoldDB" id="E5RV80"/>
<reference evidence="2" key="1">
    <citation type="journal article" date="2011" name="Biochem. Biophys. Res. Commun.">
        <title>Construction of a novel expression vector in Pseudonocardia autotrophica and its application to efficient biotransformation of compactin to pravastatin, a specific HMG-CoA reductase inhibitor.</title>
        <authorList>
            <person name="Fujii Y."/>
            <person name="Norihisa K."/>
            <person name="Fujii T."/>
            <person name="Aritoku Y."/>
            <person name="Kagawa Y."/>
            <person name="Sallam K.I."/>
            <person name="Jodo O."/>
            <person name="Arisawa A."/>
            <person name="Tamura T."/>
        </authorList>
    </citation>
    <scope>NUCLEOTIDE SEQUENCE</scope>
    <source>
        <strain evidence="2">DSM 43082</strain>
        <plasmid evidence="2">pPA43082</plasmid>
    </source>
</reference>
<dbReference type="EMBL" id="AB600171">
    <property type="protein sequence ID" value="BAJ53858.1"/>
    <property type="molecule type" value="Genomic_DNA"/>
</dbReference>
<evidence type="ECO:0000313" key="2">
    <source>
        <dbReference type="EMBL" id="BAJ53858.1"/>
    </source>
</evidence>
<dbReference type="PANTHER" id="PTHR13696">
    <property type="entry name" value="P-LOOP CONTAINING NUCLEOSIDE TRIPHOSPHATE HYDROLASE"/>
    <property type="match status" value="1"/>
</dbReference>
<dbReference type="Gene3D" id="3.40.50.300">
    <property type="entry name" value="P-loop containing nucleotide triphosphate hydrolases"/>
    <property type="match status" value="1"/>
</dbReference>
<dbReference type="PIRSF" id="PIRSF009320">
    <property type="entry name" value="Nuc_binding_HP_1000"/>
    <property type="match status" value="1"/>
</dbReference>
<name>E5RV80_PSEAH</name>
<dbReference type="RefSeq" id="WP_013521192.1">
    <property type="nucleotide sequence ID" value="NC_014913.1"/>
</dbReference>
<dbReference type="PANTHER" id="PTHR13696:SF96">
    <property type="entry name" value="COBQ_COBB_MIND_PARA NUCLEOTIDE BINDING DOMAIN-CONTAINING PROTEIN"/>
    <property type="match status" value="1"/>
</dbReference>
<sequence>MRLTVGHLKGGTGKTTTAVHLALGLARQGRTLLVDADPDQDGALAWSQEAADWPADRCIVIEAADRHLARQLRPMLIDYAHVVIDVGPKNPNLLTQAMSLSEHLVVPLRPTGADLAAVERVFELAAEADALSPLTAALLLVDVDSRWKSAGEARAWAEQQEIPTMTAHVRHLIEFAVSRGTAPEDLGDYETVLSELIEES</sequence>
<accession>E5RV80</accession>
<proteinExistence type="predicted"/>
<evidence type="ECO:0000259" key="1">
    <source>
        <dbReference type="Pfam" id="PF01656"/>
    </source>
</evidence>
<organism evidence="2">
    <name type="scientific">Pseudonocardia autotrophica</name>
    <name type="common">Amycolata autotrophica</name>
    <name type="synonym">Nocardia autotrophica</name>
    <dbReference type="NCBI Taxonomy" id="2074"/>
    <lineage>
        <taxon>Bacteria</taxon>
        <taxon>Bacillati</taxon>
        <taxon>Actinomycetota</taxon>
        <taxon>Actinomycetes</taxon>
        <taxon>Pseudonocardiales</taxon>
        <taxon>Pseudonocardiaceae</taxon>
        <taxon>Pseudonocardia</taxon>
    </lineage>
</organism>
<dbReference type="InterPro" id="IPR027417">
    <property type="entry name" value="P-loop_NTPase"/>
</dbReference>
<dbReference type="Pfam" id="PF01656">
    <property type="entry name" value="CbiA"/>
    <property type="match status" value="1"/>
</dbReference>
<feature type="domain" description="CobQ/CobB/MinD/ParA nucleotide binding" evidence="1">
    <location>
        <begin position="7"/>
        <end position="40"/>
    </location>
</feature>
<protein>
    <recommendedName>
        <fullName evidence="1">CobQ/CobB/MinD/ParA nucleotide binding domain-containing protein</fullName>
    </recommendedName>
</protein>
<keyword evidence="2" id="KW-0614">Plasmid</keyword>
<geneLocation type="plasmid" evidence="2">
    <name>pPA43082</name>
</geneLocation>
<dbReference type="InterPro" id="IPR050678">
    <property type="entry name" value="DNA_Partitioning_ATPase"/>
</dbReference>
<dbReference type="SUPFAM" id="SSF52540">
    <property type="entry name" value="P-loop containing nucleoside triphosphate hydrolases"/>
    <property type="match status" value="1"/>
</dbReference>
<dbReference type="InterPro" id="IPR002586">
    <property type="entry name" value="CobQ/CobB/MinD/ParA_Nub-bd_dom"/>
</dbReference>
<dbReference type="CDD" id="cd02042">
    <property type="entry name" value="ParAB_family"/>
    <property type="match status" value="1"/>
</dbReference>